<evidence type="ECO:0000313" key="5">
    <source>
        <dbReference type="Proteomes" id="UP000265619"/>
    </source>
</evidence>
<feature type="region of interest" description="Disordered" evidence="1">
    <location>
        <begin position="58"/>
        <end position="90"/>
    </location>
</feature>
<evidence type="ECO:0000256" key="2">
    <source>
        <dbReference type="SAM" id="Phobius"/>
    </source>
</evidence>
<proteinExistence type="predicted"/>
<keyword evidence="2" id="KW-0472">Membrane</keyword>
<dbReference type="Pfam" id="PF14257">
    <property type="entry name" value="DUF4349"/>
    <property type="match status" value="1"/>
</dbReference>
<feature type="transmembrane region" description="Helical" evidence="2">
    <location>
        <begin position="286"/>
        <end position="311"/>
    </location>
</feature>
<protein>
    <submittedName>
        <fullName evidence="4">DUF4349 domain-containing protein</fullName>
    </submittedName>
</protein>
<dbReference type="PROSITE" id="PS51257">
    <property type="entry name" value="PROKAR_LIPOPROTEIN"/>
    <property type="match status" value="1"/>
</dbReference>
<dbReference type="OrthoDB" id="8535671at2"/>
<organism evidence="4 5">
    <name type="scientific">Acidovorax cavernicola</name>
    <dbReference type="NCBI Taxonomy" id="1675792"/>
    <lineage>
        <taxon>Bacteria</taxon>
        <taxon>Pseudomonadati</taxon>
        <taxon>Pseudomonadota</taxon>
        <taxon>Betaproteobacteria</taxon>
        <taxon>Burkholderiales</taxon>
        <taxon>Comamonadaceae</taxon>
        <taxon>Acidovorax</taxon>
    </lineage>
</organism>
<dbReference type="InterPro" id="IPR025645">
    <property type="entry name" value="DUF4349"/>
</dbReference>
<feature type="domain" description="DUF4349" evidence="3">
    <location>
        <begin position="98"/>
        <end position="312"/>
    </location>
</feature>
<keyword evidence="2" id="KW-0812">Transmembrane</keyword>
<name>A0A9X8GWM9_9BURK</name>
<comment type="caution">
    <text evidence="4">The sequence shown here is derived from an EMBL/GenBank/DDBJ whole genome shotgun (WGS) entry which is preliminary data.</text>
</comment>
<keyword evidence="5" id="KW-1185">Reference proteome</keyword>
<evidence type="ECO:0000259" key="3">
    <source>
        <dbReference type="Pfam" id="PF14257"/>
    </source>
</evidence>
<dbReference type="RefSeq" id="WP_119552478.1">
    <property type="nucleotide sequence ID" value="NZ_QXMN01000003.1"/>
</dbReference>
<dbReference type="EMBL" id="QXMN01000003">
    <property type="protein sequence ID" value="RIX84222.1"/>
    <property type="molecule type" value="Genomic_DNA"/>
</dbReference>
<accession>A0A9X8GWM9</accession>
<evidence type="ECO:0000256" key="1">
    <source>
        <dbReference type="SAM" id="MobiDB-lite"/>
    </source>
</evidence>
<dbReference type="Proteomes" id="UP000265619">
    <property type="component" value="Unassembled WGS sequence"/>
</dbReference>
<evidence type="ECO:0000313" key="4">
    <source>
        <dbReference type="EMBL" id="RIX84222.1"/>
    </source>
</evidence>
<gene>
    <name evidence="4" type="ORF">D3H34_05825</name>
</gene>
<sequence>MIPRTLSVSTTRAAVRHRTGAVLLALAAALSLAGCGRERSAESVAPAAPPAPMQATMGYGGGGNMGKMQRQYAPQAEVASSRSDEAQGGGETALQRYLAVRQDLNVEVPAEQLADAWGKVRDLCGTLKCELLSSSLLRETPQQPGNAQLEMRVEPGDVDKLLGGLADVANVVSHTTTSEDKTSEVIDVEARIKNRTEFRDSLRVMLRDTVTKRTMADLLAIQRTLSDTQAELDAIATQRKVLAQQTSKQHIQIQFTPKRTLVSGSDGYSPMMQALRNAGDVLAESVGALITFVAAALPWLLLVVLPVGWLVRVLWRRRRAKVA</sequence>
<dbReference type="AlphaFoldDB" id="A0A9X8GWM9"/>
<reference evidence="4 5" key="1">
    <citation type="submission" date="2018-09" db="EMBL/GenBank/DDBJ databases">
        <title>Acidovorax cavernicola nov. sp. isolated from Gruta de las Maravillas (Aracena, Spain).</title>
        <authorList>
            <person name="Jurado V."/>
            <person name="Gutierrez-Patricio S."/>
            <person name="Gonzalez-Pimentel J.L."/>
            <person name="Miller A.Z."/>
            <person name="Laiz L."/>
            <person name="Saiz-Jimenez C."/>
        </authorList>
    </citation>
    <scope>NUCLEOTIDE SEQUENCE [LARGE SCALE GENOMIC DNA]</scope>
    <source>
        <strain evidence="4 5">1011MAR4D40.2</strain>
    </source>
</reference>
<keyword evidence="2" id="KW-1133">Transmembrane helix</keyword>